<reference evidence="1" key="1">
    <citation type="submission" date="2021-08" db="EMBL/GenBank/DDBJ databases">
        <title>The first chromosome-level gecko genome reveals the dynamic sex chromosomes of Neotropical dwarf geckos (Sphaerodactylidae: Sphaerodactylus).</title>
        <authorList>
            <person name="Pinto B.J."/>
            <person name="Keating S.E."/>
            <person name="Gamble T."/>
        </authorList>
    </citation>
    <scope>NUCLEOTIDE SEQUENCE</scope>
    <source>
        <strain evidence="1">TG3544</strain>
    </source>
</reference>
<gene>
    <name evidence="1" type="ORF">K3G42_033047</name>
</gene>
<evidence type="ECO:0000313" key="1">
    <source>
        <dbReference type="EMBL" id="KAH8015060.1"/>
    </source>
</evidence>
<dbReference type="Proteomes" id="UP000827872">
    <property type="component" value="Linkage Group LG02"/>
</dbReference>
<keyword evidence="2" id="KW-1185">Reference proteome</keyword>
<evidence type="ECO:0000313" key="2">
    <source>
        <dbReference type="Proteomes" id="UP000827872"/>
    </source>
</evidence>
<proteinExistence type="predicted"/>
<name>A0ACB8G6L2_9SAUR</name>
<sequence>MRHVKRSPSLQKLEPLVLPKDVSLDTFSRQREGTAARTPKELEKRGPAVLYPPGRRRQHLHKMKMLEMRQEAERKRRFSPGRQRQVKSEGMPKSGMLRHGQPFDSSDDEDLFAAEHDGDIGINRLESGPDTCKERTDGQRPSQDRSAKWRRGC</sequence>
<organism evidence="1 2">
    <name type="scientific">Sphaerodactylus townsendi</name>
    <dbReference type="NCBI Taxonomy" id="933632"/>
    <lineage>
        <taxon>Eukaryota</taxon>
        <taxon>Metazoa</taxon>
        <taxon>Chordata</taxon>
        <taxon>Craniata</taxon>
        <taxon>Vertebrata</taxon>
        <taxon>Euteleostomi</taxon>
        <taxon>Lepidosauria</taxon>
        <taxon>Squamata</taxon>
        <taxon>Bifurcata</taxon>
        <taxon>Gekkota</taxon>
        <taxon>Sphaerodactylidae</taxon>
        <taxon>Sphaerodactylus</taxon>
    </lineage>
</organism>
<protein>
    <submittedName>
        <fullName evidence="1">Uncharacterized protein</fullName>
    </submittedName>
</protein>
<accession>A0ACB8G6L2</accession>
<comment type="caution">
    <text evidence="1">The sequence shown here is derived from an EMBL/GenBank/DDBJ whole genome shotgun (WGS) entry which is preliminary data.</text>
</comment>
<dbReference type="EMBL" id="CM037615">
    <property type="protein sequence ID" value="KAH8015060.1"/>
    <property type="molecule type" value="Genomic_DNA"/>
</dbReference>